<evidence type="ECO:0000256" key="1">
    <source>
        <dbReference type="ARBA" id="ARBA00010641"/>
    </source>
</evidence>
<evidence type="ECO:0008006" key="8">
    <source>
        <dbReference type="Google" id="ProtNLM"/>
    </source>
</evidence>
<dbReference type="GO" id="GO:0016987">
    <property type="term" value="F:sigma factor activity"/>
    <property type="evidence" value="ECO:0007669"/>
    <property type="project" value="UniProtKB-KW"/>
</dbReference>
<feature type="domain" description="RNA polymerase sigma-70 region 2" evidence="5">
    <location>
        <begin position="6"/>
        <end position="66"/>
    </location>
</feature>
<dbReference type="Pfam" id="PF04542">
    <property type="entry name" value="Sigma70_r2"/>
    <property type="match status" value="1"/>
</dbReference>
<proteinExistence type="inferred from homology"/>
<dbReference type="Pfam" id="PF08281">
    <property type="entry name" value="Sigma70_r4_2"/>
    <property type="match status" value="1"/>
</dbReference>
<dbReference type="NCBIfam" id="TIGR02937">
    <property type="entry name" value="sigma70-ECF"/>
    <property type="match status" value="1"/>
</dbReference>
<dbReference type="AlphaFoldDB" id="A0A0F9W392"/>
<dbReference type="InterPro" id="IPR013325">
    <property type="entry name" value="RNA_pol_sigma_r2"/>
</dbReference>
<comment type="caution">
    <text evidence="7">The sequence shown here is derived from an EMBL/GenBank/DDBJ whole genome shotgun (WGS) entry which is preliminary data.</text>
</comment>
<dbReference type="InterPro" id="IPR013249">
    <property type="entry name" value="RNA_pol_sigma70_r4_t2"/>
</dbReference>
<dbReference type="InterPro" id="IPR039425">
    <property type="entry name" value="RNA_pol_sigma-70-like"/>
</dbReference>
<keyword evidence="3" id="KW-0731">Sigma factor</keyword>
<keyword evidence="4" id="KW-0804">Transcription</keyword>
<dbReference type="CDD" id="cd06171">
    <property type="entry name" value="Sigma70_r4"/>
    <property type="match status" value="1"/>
</dbReference>
<keyword evidence="2" id="KW-0805">Transcription regulation</keyword>
<evidence type="ECO:0000256" key="2">
    <source>
        <dbReference type="ARBA" id="ARBA00023015"/>
    </source>
</evidence>
<gene>
    <name evidence="7" type="ORF">LCGC14_0065110</name>
</gene>
<evidence type="ECO:0000256" key="4">
    <source>
        <dbReference type="ARBA" id="ARBA00023163"/>
    </source>
</evidence>
<dbReference type="GO" id="GO:0003677">
    <property type="term" value="F:DNA binding"/>
    <property type="evidence" value="ECO:0007669"/>
    <property type="project" value="InterPro"/>
</dbReference>
<dbReference type="InterPro" id="IPR036388">
    <property type="entry name" value="WH-like_DNA-bd_sf"/>
</dbReference>
<dbReference type="EMBL" id="LAZR01000015">
    <property type="protein sequence ID" value="KKO06703.1"/>
    <property type="molecule type" value="Genomic_DNA"/>
</dbReference>
<dbReference type="Gene3D" id="1.10.10.10">
    <property type="entry name" value="Winged helix-like DNA-binding domain superfamily/Winged helix DNA-binding domain"/>
    <property type="match status" value="1"/>
</dbReference>
<dbReference type="InterPro" id="IPR014284">
    <property type="entry name" value="RNA_pol_sigma-70_dom"/>
</dbReference>
<evidence type="ECO:0000256" key="3">
    <source>
        <dbReference type="ARBA" id="ARBA00023082"/>
    </source>
</evidence>
<reference evidence="7" key="1">
    <citation type="journal article" date="2015" name="Nature">
        <title>Complex archaea that bridge the gap between prokaryotes and eukaryotes.</title>
        <authorList>
            <person name="Spang A."/>
            <person name="Saw J.H."/>
            <person name="Jorgensen S.L."/>
            <person name="Zaremba-Niedzwiedzka K."/>
            <person name="Martijn J."/>
            <person name="Lind A.E."/>
            <person name="van Eijk R."/>
            <person name="Schleper C."/>
            <person name="Guy L."/>
            <person name="Ettema T.J."/>
        </authorList>
    </citation>
    <scope>NUCLEOTIDE SEQUENCE</scope>
</reference>
<dbReference type="PANTHER" id="PTHR43133">
    <property type="entry name" value="RNA POLYMERASE ECF-TYPE SIGMA FACTO"/>
    <property type="match status" value="1"/>
</dbReference>
<organism evidence="7">
    <name type="scientific">marine sediment metagenome</name>
    <dbReference type="NCBI Taxonomy" id="412755"/>
    <lineage>
        <taxon>unclassified sequences</taxon>
        <taxon>metagenomes</taxon>
        <taxon>ecological metagenomes</taxon>
    </lineage>
</organism>
<dbReference type="InterPro" id="IPR007627">
    <property type="entry name" value="RNA_pol_sigma70_r2"/>
</dbReference>
<accession>A0A0F9W392</accession>
<evidence type="ECO:0000259" key="6">
    <source>
        <dbReference type="Pfam" id="PF08281"/>
    </source>
</evidence>
<evidence type="ECO:0000313" key="7">
    <source>
        <dbReference type="EMBL" id="KKO06703.1"/>
    </source>
</evidence>
<dbReference type="InterPro" id="IPR013324">
    <property type="entry name" value="RNA_pol_sigma_r3/r4-like"/>
</dbReference>
<dbReference type="PANTHER" id="PTHR43133:SF25">
    <property type="entry name" value="RNA POLYMERASE SIGMA FACTOR RFAY-RELATED"/>
    <property type="match status" value="1"/>
</dbReference>
<dbReference type="SUPFAM" id="SSF88946">
    <property type="entry name" value="Sigma2 domain of RNA polymerase sigma factors"/>
    <property type="match status" value="1"/>
</dbReference>
<dbReference type="GO" id="GO:0006352">
    <property type="term" value="P:DNA-templated transcription initiation"/>
    <property type="evidence" value="ECO:0007669"/>
    <property type="project" value="InterPro"/>
</dbReference>
<comment type="similarity">
    <text evidence="1">Belongs to the sigma-70 factor family. ECF subfamily.</text>
</comment>
<protein>
    <recommendedName>
        <fullName evidence="8">RNA polymerase sigma factor 70 region 4 type 2 domain-containing protein</fullName>
    </recommendedName>
</protein>
<evidence type="ECO:0000259" key="5">
    <source>
        <dbReference type="Pfam" id="PF04542"/>
    </source>
</evidence>
<feature type="domain" description="RNA polymerase sigma factor 70 region 4 type 2" evidence="6">
    <location>
        <begin position="103"/>
        <end position="150"/>
    </location>
</feature>
<name>A0A0F9W392_9ZZZZ</name>
<dbReference type="SUPFAM" id="SSF88659">
    <property type="entry name" value="Sigma3 and sigma4 domains of RNA polymerase sigma factors"/>
    <property type="match status" value="1"/>
</dbReference>
<sequence>MKTELKALLPALRRFAYSLTGSVHDADDLLQNTLLKILSKPPRSDVPLDRWAFTVCRNLWIDEYRAGKVRQNSADALALHESPSIDGETQMFHQLQLGEVTIAMQSLPAEQREALALVAIQGMSYQEAASALAVPPGTLMSRLARARSALGEHFRRLGGEQTMESLV</sequence>
<dbReference type="Gene3D" id="1.10.1740.10">
    <property type="match status" value="1"/>
</dbReference>